<proteinExistence type="predicted"/>
<accession>A0ABV5SEF8</accession>
<dbReference type="Pfam" id="PF12323">
    <property type="entry name" value="HTH_OrfB_IS605"/>
    <property type="match status" value="1"/>
</dbReference>
<sequence length="120" mass="14182">MLAGRRYRLEFDFGQRLFAERLGGICRSVWNTGLEQRRAYRRRGAFIGYAEQCRQLAEAKNDPDCAWLAEAPAQVIQQTLKDLDEACRKHGTWKVRWKVRARWRPSFRFPTAQQIPVERV</sequence>
<reference evidence="2 3" key="1">
    <citation type="submission" date="2024-09" db="EMBL/GenBank/DDBJ databases">
        <authorList>
            <person name="Sun Q."/>
            <person name="Mori K."/>
        </authorList>
    </citation>
    <scope>NUCLEOTIDE SEQUENCE [LARGE SCALE GENOMIC DNA]</scope>
    <source>
        <strain evidence="2 3">JCM 3143</strain>
    </source>
</reference>
<evidence type="ECO:0000313" key="2">
    <source>
        <dbReference type="EMBL" id="MFB9629959.1"/>
    </source>
</evidence>
<organism evidence="2 3">
    <name type="scientific">Nonomuraea helvata</name>
    <dbReference type="NCBI Taxonomy" id="37484"/>
    <lineage>
        <taxon>Bacteria</taxon>
        <taxon>Bacillati</taxon>
        <taxon>Actinomycetota</taxon>
        <taxon>Actinomycetes</taxon>
        <taxon>Streptosporangiales</taxon>
        <taxon>Streptosporangiaceae</taxon>
        <taxon>Nonomuraea</taxon>
    </lineage>
</organism>
<keyword evidence="3" id="KW-1185">Reference proteome</keyword>
<comment type="caution">
    <text evidence="2">The sequence shown here is derived from an EMBL/GenBank/DDBJ whole genome shotgun (WGS) entry which is preliminary data.</text>
</comment>
<feature type="domain" description="Transposase putative helix-turn-helix" evidence="1">
    <location>
        <begin position="1"/>
        <end position="43"/>
    </location>
</feature>
<evidence type="ECO:0000259" key="1">
    <source>
        <dbReference type="Pfam" id="PF12323"/>
    </source>
</evidence>
<evidence type="ECO:0000313" key="3">
    <source>
        <dbReference type="Proteomes" id="UP001589532"/>
    </source>
</evidence>
<protein>
    <submittedName>
        <fullName evidence="2">Helix-turn-helix domain-containing protein</fullName>
    </submittedName>
</protein>
<dbReference type="InterPro" id="IPR021027">
    <property type="entry name" value="Transposase_put_HTH"/>
</dbReference>
<dbReference type="RefSeq" id="WP_378521063.1">
    <property type="nucleotide sequence ID" value="NZ_JBHMBW010000076.1"/>
</dbReference>
<dbReference type="EMBL" id="JBHMBW010000076">
    <property type="protein sequence ID" value="MFB9629959.1"/>
    <property type="molecule type" value="Genomic_DNA"/>
</dbReference>
<gene>
    <name evidence="2" type="ORF">ACFFSA_43395</name>
</gene>
<name>A0ABV5SEF8_9ACTN</name>
<feature type="non-terminal residue" evidence="2">
    <location>
        <position position="120"/>
    </location>
</feature>
<dbReference type="Proteomes" id="UP001589532">
    <property type="component" value="Unassembled WGS sequence"/>
</dbReference>